<evidence type="ECO:0000256" key="1">
    <source>
        <dbReference type="SAM" id="MobiDB-lite"/>
    </source>
</evidence>
<reference evidence="4" key="1">
    <citation type="submission" date="2022-11" db="UniProtKB">
        <authorList>
            <consortium name="WormBaseParasite"/>
        </authorList>
    </citation>
    <scope>IDENTIFICATION</scope>
</reference>
<dbReference type="GO" id="GO:0004843">
    <property type="term" value="F:cysteine-type deubiquitinase activity"/>
    <property type="evidence" value="ECO:0007669"/>
    <property type="project" value="TreeGrafter"/>
</dbReference>
<evidence type="ECO:0000259" key="2">
    <source>
        <dbReference type="PROSITE" id="PS50802"/>
    </source>
</evidence>
<evidence type="ECO:0000313" key="3">
    <source>
        <dbReference type="Proteomes" id="UP000887540"/>
    </source>
</evidence>
<dbReference type="InterPro" id="IPR050704">
    <property type="entry name" value="Peptidase_C85-like"/>
</dbReference>
<dbReference type="PROSITE" id="PS50802">
    <property type="entry name" value="OTU"/>
    <property type="match status" value="1"/>
</dbReference>
<dbReference type="InterPro" id="IPR038765">
    <property type="entry name" value="Papain-like_cys_pep_sf"/>
</dbReference>
<sequence length="370" mass="43393">MQWYLKRRDPALNEFDIIPGRADLSLDQLTYNDFLESEESDIEEWDEDENPQIIENMRLKKQIKTLERKLEKTTISSPPNHVKNAHSKTAYLEKPESSKKYRKNISNNTVPQNQPDIELILQKAPETHFKLCLPTLIWRRKNVIKLSGFNETMVQHIYPHDSIKNFENLELETLYIRDIHYTKNPESKNIKKVAKDGNCLFRALAYCITGIDYVLDQMHEDATNVHKKMREATCRFLEQHLTDTNIENLVLSRIDSPQDQSNPVDAYLKSGIRESSEYASNKNHWGSHVEIRSFASIFKCLVYVWDPDPTKSTLTPKWKRYTPIWIERERNRKRQEPEKTLDFSELPAFFLVIENGGTSCAHFNVCVMDS</sequence>
<dbReference type="Proteomes" id="UP000887540">
    <property type="component" value="Unplaced"/>
</dbReference>
<dbReference type="SUPFAM" id="SSF54001">
    <property type="entry name" value="Cysteine proteinases"/>
    <property type="match status" value="1"/>
</dbReference>
<keyword evidence="3" id="KW-1185">Reference proteome</keyword>
<proteinExistence type="predicted"/>
<dbReference type="AlphaFoldDB" id="A0A914D567"/>
<accession>A0A914D567</accession>
<evidence type="ECO:0000313" key="4">
    <source>
        <dbReference type="WBParaSite" id="ACRNAN_scaffold1930.g27509.t1"/>
    </source>
</evidence>
<feature type="domain" description="OTU" evidence="2">
    <location>
        <begin position="188"/>
        <end position="369"/>
    </location>
</feature>
<name>A0A914D567_9BILA</name>
<feature type="region of interest" description="Disordered" evidence="1">
    <location>
        <begin position="75"/>
        <end position="99"/>
    </location>
</feature>
<protein>
    <submittedName>
        <fullName evidence="4">OTU domain-containing protein</fullName>
    </submittedName>
</protein>
<dbReference type="WBParaSite" id="ACRNAN_scaffold1930.g27509.t1">
    <property type="protein sequence ID" value="ACRNAN_scaffold1930.g27509.t1"/>
    <property type="gene ID" value="ACRNAN_scaffold1930.g27509"/>
</dbReference>
<dbReference type="PANTHER" id="PTHR12419:SF7">
    <property type="entry name" value="OTU DOMAIN-CONTAINING PROTEIN 3"/>
    <property type="match status" value="1"/>
</dbReference>
<dbReference type="GO" id="GO:0016579">
    <property type="term" value="P:protein deubiquitination"/>
    <property type="evidence" value="ECO:0007669"/>
    <property type="project" value="TreeGrafter"/>
</dbReference>
<dbReference type="Gene3D" id="3.90.70.80">
    <property type="match status" value="1"/>
</dbReference>
<dbReference type="InterPro" id="IPR003323">
    <property type="entry name" value="OTU_dom"/>
</dbReference>
<dbReference type="PANTHER" id="PTHR12419">
    <property type="entry name" value="OTU DOMAIN CONTAINING PROTEIN"/>
    <property type="match status" value="1"/>
</dbReference>
<organism evidence="3 4">
    <name type="scientific">Acrobeloides nanus</name>
    <dbReference type="NCBI Taxonomy" id="290746"/>
    <lineage>
        <taxon>Eukaryota</taxon>
        <taxon>Metazoa</taxon>
        <taxon>Ecdysozoa</taxon>
        <taxon>Nematoda</taxon>
        <taxon>Chromadorea</taxon>
        <taxon>Rhabditida</taxon>
        <taxon>Tylenchina</taxon>
        <taxon>Cephalobomorpha</taxon>
        <taxon>Cephaloboidea</taxon>
        <taxon>Cephalobidae</taxon>
        <taxon>Acrobeloides</taxon>
    </lineage>
</organism>
<dbReference type="Pfam" id="PF02338">
    <property type="entry name" value="OTU"/>
    <property type="match status" value="1"/>
</dbReference>